<organism evidence="2">
    <name type="scientific">marine sediment metagenome</name>
    <dbReference type="NCBI Taxonomy" id="412755"/>
    <lineage>
        <taxon>unclassified sequences</taxon>
        <taxon>metagenomes</taxon>
        <taxon>ecological metagenomes</taxon>
    </lineage>
</organism>
<accession>X0X4T6</accession>
<protein>
    <submittedName>
        <fullName evidence="2">Uncharacterized protein</fullName>
    </submittedName>
</protein>
<feature type="coiled-coil region" evidence="1">
    <location>
        <begin position="16"/>
        <end position="50"/>
    </location>
</feature>
<keyword evidence="1" id="KW-0175">Coiled coil</keyword>
<reference evidence="2" key="1">
    <citation type="journal article" date="2014" name="Front. Microbiol.">
        <title>High frequency of phylogenetically diverse reductive dehalogenase-homologous genes in deep subseafloor sedimentary metagenomes.</title>
        <authorList>
            <person name="Kawai M."/>
            <person name="Futagami T."/>
            <person name="Toyoda A."/>
            <person name="Takaki Y."/>
            <person name="Nishi S."/>
            <person name="Hori S."/>
            <person name="Arai W."/>
            <person name="Tsubouchi T."/>
            <person name="Morono Y."/>
            <person name="Uchiyama I."/>
            <person name="Ito T."/>
            <person name="Fujiyama A."/>
            <person name="Inagaki F."/>
            <person name="Takami H."/>
        </authorList>
    </citation>
    <scope>NUCLEOTIDE SEQUENCE</scope>
    <source>
        <strain evidence="2">Expedition CK06-06</strain>
    </source>
</reference>
<dbReference type="AlphaFoldDB" id="X0X4T6"/>
<gene>
    <name evidence="2" type="ORF">S01H1_60356</name>
</gene>
<evidence type="ECO:0000313" key="2">
    <source>
        <dbReference type="EMBL" id="GAG19986.1"/>
    </source>
</evidence>
<comment type="caution">
    <text evidence="2">The sequence shown here is derived from an EMBL/GenBank/DDBJ whole genome shotgun (WGS) entry which is preliminary data.</text>
</comment>
<proteinExistence type="predicted"/>
<sequence length="115" mass="12892">MVKHSPVQVVPFEEYVQSVREERKAQDLRIDALEDQLVAAQGALTSERRQARRDHLPAWEQDVCYHIDMAEESLARVKLANGSGELSKALGNLSLLANHLTKAERVLGVMGDDDR</sequence>
<evidence type="ECO:0000256" key="1">
    <source>
        <dbReference type="SAM" id="Coils"/>
    </source>
</evidence>
<name>X0X4T6_9ZZZZ</name>
<dbReference type="EMBL" id="BARS01039531">
    <property type="protein sequence ID" value="GAG19986.1"/>
    <property type="molecule type" value="Genomic_DNA"/>
</dbReference>